<dbReference type="AlphaFoldDB" id="A0A1H2YIX1"/>
<proteinExistence type="predicted"/>
<name>A0A1H2YIX1_9RHOB</name>
<organism evidence="1 2">
    <name type="scientific">Albimonas donghaensis</name>
    <dbReference type="NCBI Taxonomy" id="356660"/>
    <lineage>
        <taxon>Bacteria</taxon>
        <taxon>Pseudomonadati</taxon>
        <taxon>Pseudomonadota</taxon>
        <taxon>Alphaproteobacteria</taxon>
        <taxon>Rhodobacterales</taxon>
        <taxon>Paracoccaceae</taxon>
        <taxon>Albimonas</taxon>
    </lineage>
</organism>
<dbReference type="Pfam" id="PF14384">
    <property type="entry name" value="BrnA_antitoxin"/>
    <property type="match status" value="1"/>
</dbReference>
<protein>
    <submittedName>
        <fullName evidence="1">BrnA antitoxin of type II toxin-antitoxin system</fullName>
    </submittedName>
</protein>
<dbReference type="EMBL" id="FNMZ01000003">
    <property type="protein sequence ID" value="SDX04931.1"/>
    <property type="molecule type" value="Genomic_DNA"/>
</dbReference>
<evidence type="ECO:0000313" key="1">
    <source>
        <dbReference type="EMBL" id="SDX04931.1"/>
    </source>
</evidence>
<keyword evidence="2" id="KW-1185">Reference proteome</keyword>
<sequence>MSRYEIDPYDPDYDGSDFDPAAALVEATSLLEKGDDDEAMWVLEKGERAMKRWEAWKEFDARQKAIEAVLREAWSKTTQKVPVRPKQTRVTLRLDEDVAKWFRRLGPNYGRRVNAVLRDYAILEGFRARR</sequence>
<dbReference type="InterPro" id="IPR025528">
    <property type="entry name" value="BrnA_antitoxin"/>
</dbReference>
<evidence type="ECO:0000313" key="2">
    <source>
        <dbReference type="Proteomes" id="UP000199118"/>
    </source>
</evidence>
<accession>A0A1H2YIX1</accession>
<gene>
    <name evidence="1" type="ORF">SAMN05444336_103141</name>
</gene>
<dbReference type="OrthoDB" id="361944at2"/>
<dbReference type="RefSeq" id="WP_092681336.1">
    <property type="nucleotide sequence ID" value="NZ_FNMZ01000003.1"/>
</dbReference>
<reference evidence="1 2" key="1">
    <citation type="submission" date="2016-10" db="EMBL/GenBank/DDBJ databases">
        <authorList>
            <person name="de Groot N.N."/>
        </authorList>
    </citation>
    <scope>NUCLEOTIDE SEQUENCE [LARGE SCALE GENOMIC DNA]</scope>
    <source>
        <strain evidence="1 2">DSM 17890</strain>
    </source>
</reference>
<dbReference type="Proteomes" id="UP000199118">
    <property type="component" value="Unassembled WGS sequence"/>
</dbReference>